<keyword evidence="2" id="KW-1185">Reference proteome</keyword>
<proteinExistence type="predicted"/>
<organism evidence="1 2">
    <name type="scientific">Legionella drancourtii LLAP12</name>
    <dbReference type="NCBI Taxonomy" id="658187"/>
    <lineage>
        <taxon>Bacteria</taxon>
        <taxon>Pseudomonadati</taxon>
        <taxon>Pseudomonadota</taxon>
        <taxon>Gammaproteobacteria</taxon>
        <taxon>Legionellales</taxon>
        <taxon>Legionellaceae</taxon>
        <taxon>Legionella</taxon>
    </lineage>
</organism>
<dbReference type="HOGENOM" id="CLU_2302361_0_0_6"/>
<dbReference type="STRING" id="658187.LDG_7503"/>
<evidence type="ECO:0000313" key="1">
    <source>
        <dbReference type="EMBL" id="EHL30551.1"/>
    </source>
</evidence>
<evidence type="ECO:0000313" key="2">
    <source>
        <dbReference type="Proteomes" id="UP000002770"/>
    </source>
</evidence>
<name>G9EQF6_9GAMM</name>
<dbReference type="RefSeq" id="WP_006871411.1">
    <property type="nucleotide sequence ID" value="NZ_JH413829.1"/>
</dbReference>
<dbReference type="InParanoid" id="G9EQF6"/>
<dbReference type="Proteomes" id="UP000002770">
    <property type="component" value="Unassembled WGS sequence"/>
</dbReference>
<reference evidence="1 2" key="1">
    <citation type="journal article" date="2011" name="BMC Genomics">
        <title>Insight into cross-talk between intra-amoebal pathogens.</title>
        <authorList>
            <person name="Gimenez G."/>
            <person name="Bertelli C."/>
            <person name="Moliner C."/>
            <person name="Robert C."/>
            <person name="Raoult D."/>
            <person name="Fournier P.E."/>
            <person name="Greub G."/>
        </authorList>
    </citation>
    <scope>NUCLEOTIDE SEQUENCE [LARGE SCALE GENOMIC DNA]</scope>
    <source>
        <strain evidence="1 2">LLAP12</strain>
    </source>
</reference>
<gene>
    <name evidence="1" type="ORF">LDG_7503</name>
</gene>
<accession>G9EQF6</accession>
<protein>
    <submittedName>
        <fullName evidence="1">Uncharacterized protein</fullName>
    </submittedName>
</protein>
<dbReference type="EMBL" id="JH413829">
    <property type="protein sequence ID" value="EHL30551.1"/>
    <property type="molecule type" value="Genomic_DNA"/>
</dbReference>
<dbReference type="AlphaFoldDB" id="G9EQF6"/>
<sequence length="100" mass="11549">MTGLSFKSSLTNDYGLVKDVLIQFKYITSEPKALRQDPQLGSIHLINVLDIDSLTPLPSLSINARIQARRLCWNYLDRIKRRPKTRYARLLCETPQYLAN</sequence>